<keyword evidence="4" id="KW-1185">Reference proteome</keyword>
<dbReference type="Pfam" id="PF00646">
    <property type="entry name" value="F-box"/>
    <property type="match status" value="1"/>
</dbReference>
<dbReference type="AlphaFoldDB" id="A0A835M2L8"/>
<dbReference type="InterPro" id="IPR005174">
    <property type="entry name" value="KIB1-4_b-propeller"/>
</dbReference>
<dbReference type="PANTHER" id="PTHR47123">
    <property type="entry name" value="F-BOX PROTEIN SKIP23"/>
    <property type="match status" value="1"/>
</dbReference>
<gene>
    <name evidence="3" type="ORF">IFM89_036284</name>
</gene>
<protein>
    <recommendedName>
        <fullName evidence="5">F-box domain-containing protein</fullName>
    </recommendedName>
</protein>
<name>A0A835M2L8_9MAGN</name>
<proteinExistence type="predicted"/>
<reference evidence="3 4" key="1">
    <citation type="submission" date="2020-10" db="EMBL/GenBank/DDBJ databases">
        <title>The Coptis chinensis genome and diversification of protoberbering-type alkaloids.</title>
        <authorList>
            <person name="Wang B."/>
            <person name="Shu S."/>
            <person name="Song C."/>
            <person name="Liu Y."/>
        </authorList>
    </citation>
    <scope>NUCLEOTIDE SEQUENCE [LARGE SCALE GENOMIC DNA]</scope>
    <source>
        <strain evidence="3">HL-2020</strain>
        <tissue evidence="3">Leaf</tissue>
    </source>
</reference>
<dbReference type="PANTHER" id="PTHR47123:SF15">
    <property type="entry name" value="F-BOX PROTEIN SKIP23"/>
    <property type="match status" value="1"/>
</dbReference>
<evidence type="ECO:0000313" key="3">
    <source>
        <dbReference type="EMBL" id="KAF9617363.1"/>
    </source>
</evidence>
<dbReference type="Proteomes" id="UP000631114">
    <property type="component" value="Unassembled WGS sequence"/>
</dbReference>
<sequence>MAAHHPRWSELPQELLTNIAKKLETRFQTLQFRAVCKSWRSSVLLPPLTLTQPKLPYPFFLKYEGNPTGFTTLKQFTYYTIRRRQLTHKPELQHFARISSGKVGVIVFSEDKPNRMYFKDPLSENWLSRKTYLKTLHLSEVEISGFYKYYELCTIDSSTGEEITSFHDLRKLVLNSRNDSIHDFVIMAIHYPKTLVSVRSGDKMWTVIGNEKGEFRDVILYKGRFYAVDRMGRTWIVDSRTFEMTLVANSIKNAWQDKYLLESNEKLFLVDVRLDRFCYHDLNCEDCFPLPKECKVFMLDEKEKQWIKVKSLGDAMFLLSMDHSCSISALDFPGCRGNSILFSEYNHQNNTECGAVKWIALTADRIRDLVMSSYEIPNDISPFQLALGYGLVDGSNAA</sequence>
<evidence type="ECO:0000313" key="4">
    <source>
        <dbReference type="Proteomes" id="UP000631114"/>
    </source>
</evidence>
<evidence type="ECO:0000259" key="1">
    <source>
        <dbReference type="Pfam" id="PF00646"/>
    </source>
</evidence>
<dbReference type="InterPro" id="IPR001810">
    <property type="entry name" value="F-box_dom"/>
</dbReference>
<dbReference type="EMBL" id="JADFTS010000003">
    <property type="protein sequence ID" value="KAF9617363.1"/>
    <property type="molecule type" value="Genomic_DNA"/>
</dbReference>
<dbReference type="Gene3D" id="1.20.1280.50">
    <property type="match status" value="1"/>
</dbReference>
<comment type="caution">
    <text evidence="3">The sequence shown here is derived from an EMBL/GenBank/DDBJ whole genome shotgun (WGS) entry which is preliminary data.</text>
</comment>
<dbReference type="Pfam" id="PF03478">
    <property type="entry name" value="Beta-prop_KIB1-4"/>
    <property type="match status" value="1"/>
</dbReference>
<evidence type="ECO:0000259" key="2">
    <source>
        <dbReference type="Pfam" id="PF03478"/>
    </source>
</evidence>
<dbReference type="InterPro" id="IPR051304">
    <property type="entry name" value="SCF_F-box_domain"/>
</dbReference>
<dbReference type="InterPro" id="IPR036047">
    <property type="entry name" value="F-box-like_dom_sf"/>
</dbReference>
<evidence type="ECO:0008006" key="5">
    <source>
        <dbReference type="Google" id="ProtNLM"/>
    </source>
</evidence>
<feature type="domain" description="F-box" evidence="1">
    <location>
        <begin position="8"/>
        <end position="48"/>
    </location>
</feature>
<accession>A0A835M2L8</accession>
<dbReference type="SUPFAM" id="SSF81383">
    <property type="entry name" value="F-box domain"/>
    <property type="match status" value="1"/>
</dbReference>
<feature type="domain" description="KIB1-4 beta-propeller" evidence="2">
    <location>
        <begin position="102"/>
        <end position="349"/>
    </location>
</feature>
<dbReference type="OrthoDB" id="638130at2759"/>
<organism evidence="3 4">
    <name type="scientific">Coptis chinensis</name>
    <dbReference type="NCBI Taxonomy" id="261450"/>
    <lineage>
        <taxon>Eukaryota</taxon>
        <taxon>Viridiplantae</taxon>
        <taxon>Streptophyta</taxon>
        <taxon>Embryophyta</taxon>
        <taxon>Tracheophyta</taxon>
        <taxon>Spermatophyta</taxon>
        <taxon>Magnoliopsida</taxon>
        <taxon>Ranunculales</taxon>
        <taxon>Ranunculaceae</taxon>
        <taxon>Coptidoideae</taxon>
        <taxon>Coptis</taxon>
    </lineage>
</organism>